<dbReference type="SMART" id="SM00516">
    <property type="entry name" value="SEC14"/>
    <property type="match status" value="1"/>
</dbReference>
<evidence type="ECO:0000313" key="4">
    <source>
        <dbReference type="Proteomes" id="UP000332933"/>
    </source>
</evidence>
<dbReference type="SMART" id="SM01100">
    <property type="entry name" value="CRAL_TRIO_N"/>
    <property type="match status" value="1"/>
</dbReference>
<organism evidence="3 4">
    <name type="scientific">Aphanomyces stellatus</name>
    <dbReference type="NCBI Taxonomy" id="120398"/>
    <lineage>
        <taxon>Eukaryota</taxon>
        <taxon>Sar</taxon>
        <taxon>Stramenopiles</taxon>
        <taxon>Oomycota</taxon>
        <taxon>Saprolegniomycetes</taxon>
        <taxon>Saprolegniales</taxon>
        <taxon>Verrucalvaceae</taxon>
        <taxon>Aphanomyces</taxon>
    </lineage>
</organism>
<feature type="domain" description="CRAL-TRIO" evidence="1">
    <location>
        <begin position="88"/>
        <end position="258"/>
    </location>
</feature>
<dbReference type="PANTHER" id="PTHR45657:SF1">
    <property type="entry name" value="CRAL-TRIO DOMAIN-CONTAINING PROTEIN YKL091C-RELATED"/>
    <property type="match status" value="1"/>
</dbReference>
<dbReference type="Gene3D" id="3.40.525.10">
    <property type="entry name" value="CRAL-TRIO lipid binding domain"/>
    <property type="match status" value="1"/>
</dbReference>
<dbReference type="Pfam" id="PF00650">
    <property type="entry name" value="CRAL_TRIO"/>
    <property type="match status" value="1"/>
</dbReference>
<dbReference type="Pfam" id="PF03765">
    <property type="entry name" value="CRAL_TRIO_N"/>
    <property type="match status" value="1"/>
</dbReference>
<dbReference type="InterPro" id="IPR001251">
    <property type="entry name" value="CRAL-TRIO_dom"/>
</dbReference>
<dbReference type="EMBL" id="VJMH01007013">
    <property type="protein sequence ID" value="KAF0686201.1"/>
    <property type="molecule type" value="Genomic_DNA"/>
</dbReference>
<evidence type="ECO:0000313" key="3">
    <source>
        <dbReference type="EMBL" id="VFT98655.1"/>
    </source>
</evidence>
<dbReference type="SUPFAM" id="SSF46938">
    <property type="entry name" value="CRAL/TRIO N-terminal domain"/>
    <property type="match status" value="1"/>
</dbReference>
<reference evidence="3 4" key="1">
    <citation type="submission" date="2019-03" db="EMBL/GenBank/DDBJ databases">
        <authorList>
            <person name="Gaulin E."/>
            <person name="Dumas B."/>
        </authorList>
    </citation>
    <scope>NUCLEOTIDE SEQUENCE [LARGE SCALE GENOMIC DNA]</scope>
    <source>
        <strain evidence="3">CBS 568.67</strain>
    </source>
</reference>
<reference evidence="2" key="2">
    <citation type="submission" date="2019-06" db="EMBL/GenBank/DDBJ databases">
        <title>Genomics analysis of Aphanomyces spp. identifies a new class of oomycete effector associated with host adaptation.</title>
        <authorList>
            <person name="Gaulin E."/>
        </authorList>
    </citation>
    <scope>NUCLEOTIDE SEQUENCE</scope>
    <source>
        <strain evidence="2">CBS 578.67</strain>
    </source>
</reference>
<keyword evidence="4" id="KW-1185">Reference proteome</keyword>
<protein>
    <submittedName>
        <fullName evidence="3">Aste57867_21987 protein</fullName>
    </submittedName>
</protein>
<gene>
    <name evidence="3" type="primary">Aste57867_21987</name>
    <name evidence="2" type="ORF">As57867_021918</name>
    <name evidence="3" type="ORF">ASTE57867_21987</name>
</gene>
<dbReference type="InterPro" id="IPR051026">
    <property type="entry name" value="PI/PC_transfer"/>
</dbReference>
<evidence type="ECO:0000259" key="1">
    <source>
        <dbReference type="PROSITE" id="PS50191"/>
    </source>
</evidence>
<dbReference type="InterPro" id="IPR036273">
    <property type="entry name" value="CRAL/TRIO_N_dom_sf"/>
</dbReference>
<dbReference type="PROSITE" id="PS50191">
    <property type="entry name" value="CRAL_TRIO"/>
    <property type="match status" value="1"/>
</dbReference>
<proteinExistence type="predicted"/>
<dbReference type="Proteomes" id="UP000332933">
    <property type="component" value="Unassembled WGS sequence"/>
</dbReference>
<evidence type="ECO:0000313" key="2">
    <source>
        <dbReference type="EMBL" id="KAF0686201.1"/>
    </source>
</evidence>
<dbReference type="CDD" id="cd00170">
    <property type="entry name" value="SEC14"/>
    <property type="match status" value="1"/>
</dbReference>
<name>A0A485LJ16_9STRA</name>
<dbReference type="EMBL" id="CAADRA010007039">
    <property type="protein sequence ID" value="VFT98655.1"/>
    <property type="molecule type" value="Genomic_DNA"/>
</dbReference>
<accession>A0A485LJ16</accession>
<dbReference type="PANTHER" id="PTHR45657">
    <property type="entry name" value="CRAL-TRIO DOMAIN-CONTAINING PROTEIN YKL091C-RELATED"/>
    <property type="match status" value="1"/>
</dbReference>
<sequence>MVMKFSEADGAAVAALRKRLLEVYSEEQLEILGMCHPGRLDATLYRYLVARDFDQDEAFKMLQKSVQWRMDIDMPTLMSGPALASNEKILATRRYNPQGFHKRDKDGHHVYVERIGYMDVPTLLSICTEDDIVRTHTQMVEYQFHVLALEDETETTLPKITIIYDLVNIGFNTFSTEMFSAIQQISALNQDHYPETLHKVYIVNAPFFFYAIHKLIEVFLPDAIRNKINFVGSLDELQDAVDADSLPTFLGGTCACVPGQEHGGCITSTEFPTTPFYNGLDAYFAEEAKKAAQSSRNIP</sequence>
<dbReference type="SUPFAM" id="SSF52087">
    <property type="entry name" value="CRAL/TRIO domain"/>
    <property type="match status" value="1"/>
</dbReference>
<dbReference type="InterPro" id="IPR011074">
    <property type="entry name" value="CRAL/TRIO_N_dom"/>
</dbReference>
<dbReference type="InterPro" id="IPR036865">
    <property type="entry name" value="CRAL-TRIO_dom_sf"/>
</dbReference>
<dbReference type="AlphaFoldDB" id="A0A485LJ16"/>
<dbReference type="OrthoDB" id="1434354at2759"/>